<feature type="domain" description="Disease resistance R13L4/SHOC-2-like LRR" evidence="11">
    <location>
        <begin position="550"/>
        <end position="911"/>
    </location>
</feature>
<dbReference type="Gene3D" id="3.80.10.10">
    <property type="entry name" value="Ribonuclease Inhibitor"/>
    <property type="match status" value="1"/>
</dbReference>
<evidence type="ECO:0000313" key="13">
    <source>
        <dbReference type="Proteomes" id="UP000324705"/>
    </source>
</evidence>
<feature type="region of interest" description="Disordered" evidence="7">
    <location>
        <begin position="137"/>
        <end position="162"/>
    </location>
</feature>
<dbReference type="SUPFAM" id="SSF52540">
    <property type="entry name" value="P-loop containing nucleoside triphosphate hydrolases"/>
    <property type="match status" value="1"/>
</dbReference>
<evidence type="ECO:0000313" key="12">
    <source>
        <dbReference type="EMBL" id="VAI68286.1"/>
    </source>
</evidence>
<dbReference type="Gene3D" id="1.20.5.4130">
    <property type="match status" value="1"/>
</dbReference>
<evidence type="ECO:0000259" key="11">
    <source>
        <dbReference type="Pfam" id="PF23598"/>
    </source>
</evidence>
<dbReference type="PRINTS" id="PR00364">
    <property type="entry name" value="DISEASERSIST"/>
</dbReference>
<dbReference type="AlphaFoldDB" id="A0A9R0Z1L4"/>
<proteinExistence type="inferred from homology"/>
<dbReference type="InterPro" id="IPR027417">
    <property type="entry name" value="P-loop_NTPase"/>
</dbReference>
<sequence length="1086" mass="120939">MEAAAVGTAVGKLAPKLYDLLLANRRVRADLEHDIESIKKELLMISAVIRQDGGRRRGGDDDVHGRWIAMVRELAREIEDCVDSFTHRVALASGTSWIRRKLHRVKTVRARNQFAAAIRRLKKKSAEAAMLRNKYEPDASSVPTTNFHTGNTGSSCNLVPDDDEDTETDTVAVGIDAQRDELLEMIRGQQPEDLKVISLVGFGGIGKTLLARQAYDDTVEEGEYHVRAWVRAADKDARDVLKGILRQLGVSGSSSCHLRKLRASLRECLGSKRFFIVIDDIRAAFWHDIKDAFPVVPGVSSIVMVTTAIQSIANACSTTHGHVYVMKTLAEEHSRQLFLKEAFLEDAPAPGDRLQLSTSQALTKCDGLPLALVTTAQFLQSRGNPERWGNLCKYLGKHLETENTLARMKRVLVHSYTSLGSEDVKTCLLYLSIYSSGHPIRRGILIRRLLAEGLINEDNRRSALSVAIDCFNELVNRSIIQPIHASGAEVKKCQTHGMMLEFILHKSMCEDFVTSLYHKDPLPGSNIRWLSLHNKTVERSKMNPKSLRLVRSLTVFGKAHKSVLDFSMYKLLRVLDLEECNEHLDDKHLKEICNLLLLRYLSLGGAVMVTVLPKEVKKLQFLETLDIRKTKIEILPAQVMELPCLVHLFGKFKLQHNVGDRRMGKLKTWLSENSKLETLSGFVVDKSQELPQLMDHMEYLTKVKVWCESTGTNAFANNNLSHLSKAIKGFIQRGTQPNEARSLSLNINDEWSQDFLDFSMDRDNSYYLSSLKLRGNRICSQLPLFVIMLGGLTKLCLSFPDDYKLSGNFLDSLSRVSGLEYLKLIATQLDKLVIGQGALRSLQRLCVMVEVMTELEIQEGAMPRVEALQLLCKNMNGFSGTTIQCLPRLKEVALHDGLSNQTKQDWKEAAKRHPRYPKLLFVTREMVNEPTAKFTPAATITDMMAQEVHVGSKLAGNFDSPVIPPTATTLSMTTPPGAISNGESGKQALPIATSELKSEPAVEIPMAPAATTNMTLPVNHDASANAQQEYSVQVVTSEMGSVMAAKIHVAPVTTDNATFSVNHDAFANAQQECCPINNMESFKKKT</sequence>
<evidence type="ECO:0000259" key="8">
    <source>
        <dbReference type="Pfam" id="PF00931"/>
    </source>
</evidence>
<keyword evidence="13" id="KW-1185">Reference proteome</keyword>
<dbReference type="InterPro" id="IPR038005">
    <property type="entry name" value="RX-like_CC"/>
</dbReference>
<feature type="domain" description="NB-ARC" evidence="8">
    <location>
        <begin position="192"/>
        <end position="344"/>
    </location>
</feature>
<dbReference type="PANTHER" id="PTHR23155:SF1227">
    <property type="entry name" value="OS11G0462500 PROTEIN"/>
    <property type="match status" value="1"/>
</dbReference>
<dbReference type="Pfam" id="PF18052">
    <property type="entry name" value="Rx_N"/>
    <property type="match status" value="1"/>
</dbReference>
<dbReference type="InterPro" id="IPR058922">
    <property type="entry name" value="WHD_DRP"/>
</dbReference>
<dbReference type="InterPro" id="IPR002182">
    <property type="entry name" value="NB-ARC"/>
</dbReference>
<dbReference type="GO" id="GO:0009626">
    <property type="term" value="P:plant-type hypersensitive response"/>
    <property type="evidence" value="ECO:0007669"/>
    <property type="project" value="UniProtKB-ARBA"/>
</dbReference>
<feature type="domain" description="Disease resistance protein winged helix" evidence="10">
    <location>
        <begin position="433"/>
        <end position="503"/>
    </location>
</feature>
<evidence type="ECO:0000259" key="10">
    <source>
        <dbReference type="Pfam" id="PF23559"/>
    </source>
</evidence>
<dbReference type="InterPro" id="IPR042197">
    <property type="entry name" value="Apaf_helical"/>
</dbReference>
<dbReference type="GO" id="GO:0002758">
    <property type="term" value="P:innate immune response-activating signaling pathway"/>
    <property type="evidence" value="ECO:0007669"/>
    <property type="project" value="UniProtKB-ARBA"/>
</dbReference>
<dbReference type="InterPro" id="IPR032675">
    <property type="entry name" value="LRR_dom_sf"/>
</dbReference>
<dbReference type="PANTHER" id="PTHR23155">
    <property type="entry name" value="DISEASE RESISTANCE PROTEIN RP"/>
    <property type="match status" value="1"/>
</dbReference>
<dbReference type="Pfam" id="PF23559">
    <property type="entry name" value="WHD_DRP"/>
    <property type="match status" value="1"/>
</dbReference>
<evidence type="ECO:0000256" key="3">
    <source>
        <dbReference type="ARBA" id="ARBA00022737"/>
    </source>
</evidence>
<dbReference type="GO" id="GO:0042742">
    <property type="term" value="P:defense response to bacterium"/>
    <property type="evidence" value="ECO:0007669"/>
    <property type="project" value="UniProtKB-ARBA"/>
</dbReference>
<dbReference type="FunFam" id="1.10.10.10:FF:000322">
    <property type="entry name" value="Probable disease resistance protein At1g63360"/>
    <property type="match status" value="1"/>
</dbReference>
<dbReference type="Pfam" id="PF00931">
    <property type="entry name" value="NB-ARC"/>
    <property type="match status" value="1"/>
</dbReference>
<dbReference type="Gene3D" id="1.10.8.430">
    <property type="entry name" value="Helical domain of apoptotic protease-activating factors"/>
    <property type="match status" value="1"/>
</dbReference>
<keyword evidence="2" id="KW-0433">Leucine-rich repeat</keyword>
<evidence type="ECO:0000256" key="5">
    <source>
        <dbReference type="ARBA" id="ARBA00022821"/>
    </source>
</evidence>
<keyword evidence="5" id="KW-0611">Plant defense</keyword>
<evidence type="ECO:0000259" key="9">
    <source>
        <dbReference type="Pfam" id="PF18052"/>
    </source>
</evidence>
<dbReference type="InterPro" id="IPR041118">
    <property type="entry name" value="Rx_N"/>
</dbReference>
<dbReference type="InterPro" id="IPR036388">
    <property type="entry name" value="WH-like_DNA-bd_sf"/>
</dbReference>
<evidence type="ECO:0000256" key="1">
    <source>
        <dbReference type="ARBA" id="ARBA00008894"/>
    </source>
</evidence>
<dbReference type="Gene3D" id="3.40.50.300">
    <property type="entry name" value="P-loop containing nucleotide triphosphate hydrolases"/>
    <property type="match status" value="1"/>
</dbReference>
<keyword evidence="4" id="KW-0547">Nucleotide-binding</keyword>
<protein>
    <submittedName>
        <fullName evidence="12">Uncharacterized protein</fullName>
    </submittedName>
</protein>
<dbReference type="InterPro" id="IPR055414">
    <property type="entry name" value="LRR_R13L4/SHOC2-like"/>
</dbReference>
<comment type="similarity">
    <text evidence="1">Belongs to the disease resistance NB-LRR family.</text>
</comment>
<feature type="compositionally biased region" description="Polar residues" evidence="7">
    <location>
        <begin position="141"/>
        <end position="157"/>
    </location>
</feature>
<dbReference type="SUPFAM" id="SSF52058">
    <property type="entry name" value="L domain-like"/>
    <property type="match status" value="1"/>
</dbReference>
<reference evidence="12 13" key="1">
    <citation type="submission" date="2017-09" db="EMBL/GenBank/DDBJ databases">
        <authorList>
            <consortium name="International Durum Wheat Genome Sequencing Consortium (IDWGSC)"/>
            <person name="Milanesi L."/>
        </authorList>
    </citation>
    <scope>NUCLEOTIDE SEQUENCE [LARGE SCALE GENOMIC DNA]</scope>
    <source>
        <strain evidence="13">cv. Svevo</strain>
    </source>
</reference>
<dbReference type="CDD" id="cd14798">
    <property type="entry name" value="RX-CC_like"/>
    <property type="match status" value="1"/>
</dbReference>
<evidence type="ECO:0000256" key="6">
    <source>
        <dbReference type="ARBA" id="ARBA00023054"/>
    </source>
</evidence>
<organism evidence="12 13">
    <name type="scientific">Triticum turgidum subsp. durum</name>
    <name type="common">Durum wheat</name>
    <name type="synonym">Triticum durum</name>
    <dbReference type="NCBI Taxonomy" id="4567"/>
    <lineage>
        <taxon>Eukaryota</taxon>
        <taxon>Viridiplantae</taxon>
        <taxon>Streptophyta</taxon>
        <taxon>Embryophyta</taxon>
        <taxon>Tracheophyta</taxon>
        <taxon>Spermatophyta</taxon>
        <taxon>Magnoliopsida</taxon>
        <taxon>Liliopsida</taxon>
        <taxon>Poales</taxon>
        <taxon>Poaceae</taxon>
        <taxon>BOP clade</taxon>
        <taxon>Pooideae</taxon>
        <taxon>Triticodae</taxon>
        <taxon>Triticeae</taxon>
        <taxon>Triticinae</taxon>
        <taxon>Triticum</taxon>
    </lineage>
</organism>
<dbReference type="GO" id="GO:0043531">
    <property type="term" value="F:ADP binding"/>
    <property type="evidence" value="ECO:0007669"/>
    <property type="project" value="InterPro"/>
</dbReference>
<name>A0A9R0Z1L4_TRITD</name>
<dbReference type="Gramene" id="TRITD7Av1G001860.3">
    <property type="protein sequence ID" value="TRITD7Av1G001860.3"/>
    <property type="gene ID" value="TRITD7Av1G001860"/>
</dbReference>
<dbReference type="OMA" id="WANLCEN"/>
<evidence type="ECO:0000256" key="2">
    <source>
        <dbReference type="ARBA" id="ARBA00022614"/>
    </source>
</evidence>
<dbReference type="Proteomes" id="UP000324705">
    <property type="component" value="Chromosome 7A"/>
</dbReference>
<dbReference type="InterPro" id="IPR044974">
    <property type="entry name" value="Disease_R_plants"/>
</dbReference>
<dbReference type="Gene3D" id="1.10.10.10">
    <property type="entry name" value="Winged helix-like DNA-binding domain superfamily/Winged helix DNA-binding domain"/>
    <property type="match status" value="1"/>
</dbReference>
<accession>A0A9R0Z1L4</accession>
<gene>
    <name evidence="12" type="ORF">TRITD_7Av1G001860</name>
</gene>
<keyword evidence="3" id="KW-0677">Repeat</keyword>
<evidence type="ECO:0000256" key="4">
    <source>
        <dbReference type="ARBA" id="ARBA00022741"/>
    </source>
</evidence>
<dbReference type="EMBL" id="LT934123">
    <property type="protein sequence ID" value="VAI68286.1"/>
    <property type="molecule type" value="Genomic_DNA"/>
</dbReference>
<dbReference type="Pfam" id="PF23598">
    <property type="entry name" value="LRR_14"/>
    <property type="match status" value="1"/>
</dbReference>
<feature type="domain" description="Disease resistance N-terminal" evidence="9">
    <location>
        <begin position="9"/>
        <end position="93"/>
    </location>
</feature>
<evidence type="ECO:0000256" key="7">
    <source>
        <dbReference type="SAM" id="MobiDB-lite"/>
    </source>
</evidence>
<keyword evidence="6" id="KW-0175">Coiled coil</keyword>